<comment type="function">
    <text evidence="4 5">Removes the 2'-phosphate from RNA via an intermediate in which the phosphate is ADP-ribosylated by NAD followed by a presumed transesterification to release the RNA and generate ADP-ribose 1''-2''-cyclic phosphate (APPR&gt;P). May function as an ADP-ribosylase.</text>
</comment>
<dbReference type="Proteomes" id="UP000501623">
    <property type="component" value="Chromosome"/>
</dbReference>
<feature type="transmembrane region" description="Helical" evidence="6">
    <location>
        <begin position="144"/>
        <end position="163"/>
    </location>
</feature>
<dbReference type="HAMAP" id="MF_00299">
    <property type="entry name" value="KptA"/>
    <property type="match status" value="1"/>
</dbReference>
<keyword evidence="3 5" id="KW-0520">NAD</keyword>
<reference evidence="7 8" key="1">
    <citation type="submission" date="2020-05" db="EMBL/GenBank/DDBJ databases">
        <title>Complete genome sequence of Hymenobacter sp. TS19 in Coasted Sand Dune.</title>
        <authorList>
            <person name="Lee J.-H."/>
            <person name="Jung J.-H."/>
            <person name="Jeong S."/>
            <person name="Zhao L."/>
            <person name="Kim M.-K."/>
            <person name="Seo H.-S."/>
            <person name="Lim S."/>
        </authorList>
    </citation>
    <scope>NUCLEOTIDE SEQUENCE [LARGE SCALE GENOMIC DNA]</scope>
    <source>
        <strain evidence="7 8">TS19</strain>
    </source>
</reference>
<keyword evidence="6" id="KW-0812">Transmembrane</keyword>
<evidence type="ECO:0000256" key="5">
    <source>
        <dbReference type="HAMAP-Rule" id="MF_00299"/>
    </source>
</evidence>
<keyword evidence="6" id="KW-0472">Membrane</keyword>
<dbReference type="NCBIfam" id="NF002014">
    <property type="entry name" value="PRK00819.1-4"/>
    <property type="match status" value="1"/>
</dbReference>
<dbReference type="RefSeq" id="WP_171592734.1">
    <property type="nucleotide sequence ID" value="NZ_CP053538.1"/>
</dbReference>
<evidence type="ECO:0000256" key="4">
    <source>
        <dbReference type="ARBA" id="ARBA00025212"/>
    </source>
</evidence>
<dbReference type="InterPro" id="IPR022928">
    <property type="entry name" value="RNA_2'-PTrans_KptA"/>
</dbReference>
<keyword evidence="8" id="KW-1185">Reference proteome</keyword>
<accession>A0A6M6BKL2</accession>
<evidence type="ECO:0000256" key="3">
    <source>
        <dbReference type="ARBA" id="ARBA00023027"/>
    </source>
</evidence>
<dbReference type="EMBL" id="CP053538">
    <property type="protein sequence ID" value="QJX48646.1"/>
    <property type="molecule type" value="Genomic_DNA"/>
</dbReference>
<dbReference type="Gene3D" id="3.20.170.30">
    <property type="match status" value="1"/>
</dbReference>
<organism evidence="7 8">
    <name type="scientific">Hymenobacter taeanensis</name>
    <dbReference type="NCBI Taxonomy" id="2735321"/>
    <lineage>
        <taxon>Bacteria</taxon>
        <taxon>Pseudomonadati</taxon>
        <taxon>Bacteroidota</taxon>
        <taxon>Cytophagia</taxon>
        <taxon>Cytophagales</taxon>
        <taxon>Hymenobacteraceae</taxon>
        <taxon>Hymenobacter</taxon>
    </lineage>
</organism>
<evidence type="ECO:0000313" key="7">
    <source>
        <dbReference type="EMBL" id="QJX48646.1"/>
    </source>
</evidence>
<dbReference type="Gene3D" id="1.10.10.970">
    <property type="entry name" value="RNA 2'-phosphotransferase, Tpt1/KptA family, N-terminal domain"/>
    <property type="match status" value="1"/>
</dbReference>
<dbReference type="PANTHER" id="PTHR12684:SF2">
    <property type="entry name" value="TRNA 2'-PHOSPHOTRANSFERASE 1"/>
    <property type="match status" value="1"/>
</dbReference>
<dbReference type="GO" id="GO:0000215">
    <property type="term" value="F:tRNA 2'-phosphotransferase activity"/>
    <property type="evidence" value="ECO:0007669"/>
    <property type="project" value="TreeGrafter"/>
</dbReference>
<dbReference type="PANTHER" id="PTHR12684">
    <property type="entry name" value="PUTATIVE PHOSPHOTRANSFERASE"/>
    <property type="match status" value="1"/>
</dbReference>
<dbReference type="GO" id="GO:0006388">
    <property type="term" value="P:tRNA splicing, via endonucleolytic cleavage and ligation"/>
    <property type="evidence" value="ECO:0007669"/>
    <property type="project" value="UniProtKB-UniRule"/>
</dbReference>
<sequence length="183" mass="20245">MDNTHQTRISKFLSLHLRHRPELLGLTLEPGGWVGVKALLAACAHHKFPLTKAQLEAIVSNSDKQRFAFDETGTRIRAQQGHSVPVELGLVPQVPPSELYHGTVASALPAIRQHGLQKMTRHHVHLSPDVETARRVGSRRGRPVLLVIDAAALYAAGTLFYQAGNGVWLTDHVPPQYLRELPF</sequence>
<keyword evidence="6" id="KW-1133">Transmembrane helix</keyword>
<dbReference type="KEGG" id="hts:HMJ29_17665"/>
<evidence type="ECO:0000313" key="8">
    <source>
        <dbReference type="Proteomes" id="UP000501623"/>
    </source>
</evidence>
<dbReference type="EC" id="2.7.1.-" evidence="5"/>
<dbReference type="InterPro" id="IPR002745">
    <property type="entry name" value="Ptrans_KptA/Tpt1"/>
</dbReference>
<evidence type="ECO:0000256" key="1">
    <source>
        <dbReference type="ARBA" id="ARBA00009836"/>
    </source>
</evidence>
<evidence type="ECO:0000256" key="6">
    <source>
        <dbReference type="SAM" id="Phobius"/>
    </source>
</evidence>
<comment type="similarity">
    <text evidence="1 5">Belongs to the KptA/TPT1 family.</text>
</comment>
<gene>
    <name evidence="5" type="primary">kptA</name>
    <name evidence="7" type="ORF">HMJ29_17665</name>
</gene>
<dbReference type="Pfam" id="PF01885">
    <property type="entry name" value="PTS_2-RNA"/>
    <property type="match status" value="1"/>
</dbReference>
<dbReference type="InterPro" id="IPR042081">
    <property type="entry name" value="RNA_2'-PTrans_C"/>
</dbReference>
<protein>
    <recommendedName>
        <fullName evidence="5">Probable RNA 2'-phosphotransferase</fullName>
        <ecNumber evidence="5">2.7.1.-</ecNumber>
    </recommendedName>
</protein>
<evidence type="ECO:0000256" key="2">
    <source>
        <dbReference type="ARBA" id="ARBA00022679"/>
    </source>
</evidence>
<dbReference type="InterPro" id="IPR042080">
    <property type="entry name" value="RNA_2'-PTrans_N"/>
</dbReference>
<dbReference type="SUPFAM" id="SSF56399">
    <property type="entry name" value="ADP-ribosylation"/>
    <property type="match status" value="1"/>
</dbReference>
<name>A0A6M6BKL2_9BACT</name>
<dbReference type="AlphaFoldDB" id="A0A6M6BKL2"/>
<proteinExistence type="inferred from homology"/>
<dbReference type="GO" id="GO:0003950">
    <property type="term" value="F:NAD+ poly-ADP-ribosyltransferase activity"/>
    <property type="evidence" value="ECO:0007669"/>
    <property type="project" value="InterPro"/>
</dbReference>
<keyword evidence="2 5" id="KW-0808">Transferase</keyword>